<evidence type="ECO:0000256" key="9">
    <source>
        <dbReference type="ARBA" id="ARBA00023242"/>
    </source>
</evidence>
<evidence type="ECO:0000256" key="12">
    <source>
        <dbReference type="SAM" id="MobiDB-lite"/>
    </source>
</evidence>
<dbReference type="GO" id="GO:0016887">
    <property type="term" value="F:ATP hydrolysis activity"/>
    <property type="evidence" value="ECO:0007669"/>
    <property type="project" value="TreeGrafter"/>
</dbReference>
<dbReference type="InterPro" id="IPR012957">
    <property type="entry name" value="CHD_C2"/>
</dbReference>
<feature type="coiled-coil region" evidence="11">
    <location>
        <begin position="1638"/>
        <end position="1665"/>
    </location>
</feature>
<dbReference type="PROSITE" id="PS50016">
    <property type="entry name" value="ZF_PHD_2"/>
    <property type="match status" value="1"/>
</dbReference>
<dbReference type="SMART" id="SM00298">
    <property type="entry name" value="CHROMO"/>
    <property type="match status" value="2"/>
</dbReference>
<feature type="compositionally biased region" description="Acidic residues" evidence="12">
    <location>
        <begin position="1414"/>
        <end position="1423"/>
    </location>
</feature>
<dbReference type="PROSITE" id="PS00690">
    <property type="entry name" value="DEAH_ATP_HELICASE"/>
    <property type="match status" value="1"/>
</dbReference>
<dbReference type="GO" id="GO:0140658">
    <property type="term" value="F:ATP-dependent chromatin remodeler activity"/>
    <property type="evidence" value="ECO:0007669"/>
    <property type="project" value="TreeGrafter"/>
</dbReference>
<dbReference type="CDD" id="cd18793">
    <property type="entry name" value="SF2_C_SNF"/>
    <property type="match status" value="1"/>
</dbReference>
<evidence type="ECO:0000256" key="10">
    <source>
        <dbReference type="PROSITE-ProRule" id="PRU00042"/>
    </source>
</evidence>
<sequence>MEVIDQESGTSGTDTSESDGNDSGNMEPMDQDTISDDLLELGLEELPPEVLECGNQAQFISAIKPYLIEIYPQATSYAIHSLAIRQFKGLKKSRIRQTELQILNTTKSEFGRGKRNAVKNLSKNVYTGGETMLELDKILSKRGAKMSNKKPPKPLLPHKRHSKVKHTLATGVGVSRESIRYKTRPKECDESEGSVGGASEVEPTLKRQKIGSDKSDQEDTDQGETTTKNCPQCHKIFHEEHSLTRHIKLVHDGKIDTIQKVKLSEESYSNSSSEGDDDDLYQSATGDPNYSEDDPPRPPRIKNTSDMKGEDSDHQDHCFYCKDGGELLCCDRCPKTFHVYCLNPPMQEIPDGEWRCAWCTAKPLSNKVETILYWRNHKGPDWDDLPEHIKTRLNREYFVKWKDTSYWQCSWVGEVEMEVFEMHLLRNYMKRVDMTTPPPLETLDRRHRKMSSSLQEPFEMDETEQLLIRIGIRREWLHVHRIINTRVTRRGREYLTKWRDLGYEYCSWETLTDRTNIGAEEAIKQYSELKESVTSGKKTGKKKKPSINPKLKYDMDPDFVSVTGGRLHPYQLEGLNWLRFSWANQIDTILADEMGLGKTIQTITFLNSLVKEGHSNGPFLISAPLTTIVNWEREFEFWAPDLYVVNYTGQKMCRQVIREHELSFQENATRRAAGKPGRLRAGTQVKFQVILTSYELVSNDSTLLQSIDWAILVVDEAHRLRNNTSLFFRTLSNFHIDYKLLLTGTPLQNNLEELFYLLNFLNNFKFRNCEQFLEQFQDMSKEEQVLKLHDLLGPHLLRRLKADVLKDIPSKSELIVRVDMEPLQKKIYKLILTRNFEALNTKLSAQNVSLITIMMDLKKCCNHPFLFAQPSEEAQVTPQGQYEYRGLVDACGKLKLLEKMLDSLKQRGHRVLIFSQMTKLLDLLEDFLEQKNYKYERIDGGVTGLDRQACIDRFNEPESELFVFLLSTRAGGLGINLATADTVIIYDSDWNPHNDIQAFSRAHRIGQTNKVMIYRFVTRHTVEERITEVAKRKMMLTHLIVRPGMGSANQNVLTKRELDDILKFGTEELFKDEQGKEGEEVSGRIVYDKEEIDRLLDRSQEGVGETKFGANDYLSSFKVATFALKDQEQAQEEEKEEPTELTKESEEDVMFWERVLRHHYILYKEQEEAKWGKGKRARKTVNYSEQGTKVKEKKDSDYMELSPDTSSLDDEAGDSSEVRGRIRKGKSLRSYKAALPLLMENLKGTLHVFGFNPRQRKSFLNAILRYGMPPIDAYSSQWMPRDLRSKPKSHFDAYVNMFMRHLCEPVTASPTFLDGVAKEGLVRNAVLTRMGLMRLVRNKVEQYKDVNCTYWIESQEARMFLGITMTTAEPIGIVPENSSTNVEMEDTNKEINSVCDLEPNKSGIATHSDTIVMDTEEQVEDKDTEPVNRDTIEPPQPLSNSSIQSEHNSGNEMDQEPTKEEPTDDNIPEPSTSHLPEPLSNSSSEQTEQTKMGFMFNIADGGFTELHSSWSAEKTEKPSPYKWGRRHDYWLLRGVLTHGYARWHEICNDKKLDILNMPFPNNPVGADQKFKYIPRRFKLLEQALAVEEQLNRASTKGLIQDPGQPIMFLHSRYTELECLADGHQALLPSVANGNKHAYTLLKKALVKMEELLNEMRQDINKLPAQLANQATVSQKLQLSDNNILTRLTAGIPSIQAGKQVMSSNQNSSIIQVSQPISAVETTTSSIQRYREHTQQQNVVNMLLSPNKLENTVDKQEDIIKTDLPFVKGHKIVSTQQKGQQTILVQGQPGVIPEGQQYQQAVLVQNPGSMIHQSGQTLYLTQSGTTATSQASSGTGGLIIQAPGQQTGTSYILVQQSGQSGQNLVLQPIQQVCHL</sequence>
<feature type="domain" description="Chromo" evidence="13">
    <location>
        <begin position="366"/>
        <end position="440"/>
    </location>
</feature>
<dbReference type="Pfam" id="PF00385">
    <property type="entry name" value="Chromo"/>
    <property type="match status" value="1"/>
</dbReference>
<dbReference type="PROSITE" id="PS51192">
    <property type="entry name" value="HELICASE_ATP_BIND_1"/>
    <property type="match status" value="1"/>
</dbReference>
<dbReference type="Gene3D" id="3.30.40.10">
    <property type="entry name" value="Zinc/RING finger domain, C3HC4 (zinc finger)"/>
    <property type="match status" value="1"/>
</dbReference>
<dbReference type="PROSITE" id="PS50013">
    <property type="entry name" value="CHROMO_2"/>
    <property type="match status" value="2"/>
</dbReference>
<dbReference type="InterPro" id="IPR001650">
    <property type="entry name" value="Helicase_C-like"/>
</dbReference>
<dbReference type="InterPro" id="IPR019787">
    <property type="entry name" value="Znf_PHD-finger"/>
</dbReference>
<dbReference type="Pfam" id="PF08074">
    <property type="entry name" value="CHDCT2"/>
    <property type="match status" value="1"/>
</dbReference>
<feature type="compositionally biased region" description="Basic and acidic residues" evidence="12">
    <location>
        <begin position="303"/>
        <end position="312"/>
    </location>
</feature>
<evidence type="ECO:0000256" key="6">
    <source>
        <dbReference type="ARBA" id="ARBA00022801"/>
    </source>
</evidence>
<dbReference type="SUPFAM" id="SSF52540">
    <property type="entry name" value="P-loop containing nucleoside triphosphate hydrolases"/>
    <property type="match status" value="2"/>
</dbReference>
<organism evidence="18 19">
    <name type="scientific">Oopsacas minuta</name>
    <dbReference type="NCBI Taxonomy" id="111878"/>
    <lineage>
        <taxon>Eukaryota</taxon>
        <taxon>Metazoa</taxon>
        <taxon>Porifera</taxon>
        <taxon>Hexactinellida</taxon>
        <taxon>Hexasterophora</taxon>
        <taxon>Lyssacinosida</taxon>
        <taxon>Leucopsacidae</taxon>
        <taxon>Oopsacas</taxon>
    </lineage>
</organism>
<dbReference type="Gene3D" id="1.10.10.60">
    <property type="entry name" value="Homeodomain-like"/>
    <property type="match status" value="1"/>
</dbReference>
<feature type="domain" description="C2H2-type" evidence="15">
    <location>
        <begin position="228"/>
        <end position="256"/>
    </location>
</feature>
<dbReference type="Gene3D" id="2.40.50.40">
    <property type="match status" value="2"/>
</dbReference>
<dbReference type="InterPro" id="IPR027417">
    <property type="entry name" value="P-loop_NTPase"/>
</dbReference>
<dbReference type="SUPFAM" id="SSF57903">
    <property type="entry name" value="FYVE/PHD zinc finger"/>
    <property type="match status" value="1"/>
</dbReference>
<dbReference type="SMART" id="SM00490">
    <property type="entry name" value="HELICc"/>
    <property type="match status" value="1"/>
</dbReference>
<feature type="region of interest" description="Disordered" evidence="12">
    <location>
        <begin position="168"/>
        <end position="229"/>
    </location>
</feature>
<evidence type="ECO:0000256" key="8">
    <source>
        <dbReference type="ARBA" id="ARBA00022840"/>
    </source>
</evidence>
<evidence type="ECO:0000259" key="13">
    <source>
        <dbReference type="PROSITE" id="PS50013"/>
    </source>
</evidence>
<evidence type="ECO:0000256" key="7">
    <source>
        <dbReference type="ARBA" id="ARBA00022833"/>
    </source>
</evidence>
<feature type="compositionally biased region" description="Polar residues" evidence="12">
    <location>
        <begin position="1469"/>
        <end position="1488"/>
    </location>
</feature>
<dbReference type="InterPro" id="IPR016197">
    <property type="entry name" value="Chromo-like_dom_sf"/>
</dbReference>
<dbReference type="GO" id="GO:0003677">
    <property type="term" value="F:DNA binding"/>
    <property type="evidence" value="ECO:0007669"/>
    <property type="project" value="InterPro"/>
</dbReference>
<dbReference type="Pfam" id="PF06461">
    <property type="entry name" value="CHDII_SANT-like"/>
    <property type="match status" value="1"/>
</dbReference>
<dbReference type="InterPro" id="IPR019786">
    <property type="entry name" value="Zinc_finger_PHD-type_CS"/>
</dbReference>
<feature type="compositionally biased region" description="Basic and acidic residues" evidence="12">
    <location>
        <begin position="1188"/>
        <end position="1197"/>
    </location>
</feature>
<dbReference type="Gene3D" id="3.40.50.300">
    <property type="entry name" value="P-loop containing nucleotide triphosphate hydrolases"/>
    <property type="match status" value="1"/>
</dbReference>
<dbReference type="InterPro" id="IPR001965">
    <property type="entry name" value="Znf_PHD"/>
</dbReference>
<dbReference type="InterPro" id="IPR011011">
    <property type="entry name" value="Znf_FYVE_PHD"/>
</dbReference>
<reference evidence="18 19" key="1">
    <citation type="journal article" date="2023" name="BMC Biol.">
        <title>The compact genome of the sponge Oopsacas minuta (Hexactinellida) is lacking key metazoan core genes.</title>
        <authorList>
            <person name="Santini S."/>
            <person name="Schenkelaars Q."/>
            <person name="Jourda C."/>
            <person name="Duchesne M."/>
            <person name="Belahbib H."/>
            <person name="Rocher C."/>
            <person name="Selva M."/>
            <person name="Riesgo A."/>
            <person name="Vervoort M."/>
            <person name="Leys S.P."/>
            <person name="Kodjabachian L."/>
            <person name="Le Bivic A."/>
            <person name="Borchiellini C."/>
            <person name="Claverie J.M."/>
            <person name="Renard E."/>
        </authorList>
    </citation>
    <scope>NUCLEOTIDE SEQUENCE [LARGE SCALE GENOMIC DNA]</scope>
    <source>
        <strain evidence="18">SPO-2</strain>
    </source>
</reference>
<keyword evidence="2" id="KW-0479">Metal-binding</keyword>
<name>A0AAV7JYD9_9METZ</name>
<feature type="region of interest" description="Disordered" evidence="12">
    <location>
        <begin position="1398"/>
        <end position="1488"/>
    </location>
</feature>
<feature type="compositionally biased region" description="Basic and acidic residues" evidence="12">
    <location>
        <begin position="177"/>
        <end position="188"/>
    </location>
</feature>
<dbReference type="InterPro" id="IPR023780">
    <property type="entry name" value="Chromo_domain"/>
</dbReference>
<evidence type="ECO:0000256" key="5">
    <source>
        <dbReference type="ARBA" id="ARBA00022771"/>
    </source>
</evidence>
<keyword evidence="8" id="KW-0067">ATP-binding</keyword>
<evidence type="ECO:0000256" key="4">
    <source>
        <dbReference type="ARBA" id="ARBA00022741"/>
    </source>
</evidence>
<dbReference type="Pfam" id="PF00628">
    <property type="entry name" value="PHD"/>
    <property type="match status" value="1"/>
</dbReference>
<evidence type="ECO:0000256" key="2">
    <source>
        <dbReference type="ARBA" id="ARBA00022723"/>
    </source>
</evidence>
<dbReference type="InterPro" id="IPR002464">
    <property type="entry name" value="DNA/RNA_helicase_DEAH_CS"/>
</dbReference>
<dbReference type="GO" id="GO:0005634">
    <property type="term" value="C:nucleus"/>
    <property type="evidence" value="ECO:0007669"/>
    <property type="project" value="UniProtKB-SubCell"/>
</dbReference>
<keyword evidence="3" id="KW-0677">Repeat</keyword>
<evidence type="ECO:0000256" key="3">
    <source>
        <dbReference type="ARBA" id="ARBA00022737"/>
    </source>
</evidence>
<feature type="region of interest" description="Disordered" evidence="12">
    <location>
        <begin position="266"/>
        <end position="312"/>
    </location>
</feature>
<dbReference type="Gene3D" id="3.40.50.10810">
    <property type="entry name" value="Tandem AAA-ATPase domain"/>
    <property type="match status" value="1"/>
</dbReference>
<dbReference type="Pfam" id="PF06465">
    <property type="entry name" value="DUF1087"/>
    <property type="match status" value="1"/>
</dbReference>
<dbReference type="SMART" id="SM00249">
    <property type="entry name" value="PHD"/>
    <property type="match status" value="1"/>
</dbReference>
<keyword evidence="5 10" id="KW-0863">Zinc-finger</keyword>
<dbReference type="InterPro" id="IPR013083">
    <property type="entry name" value="Znf_RING/FYVE/PHD"/>
</dbReference>
<dbReference type="PROSITE" id="PS50157">
    <property type="entry name" value="ZINC_FINGER_C2H2_2"/>
    <property type="match status" value="1"/>
</dbReference>
<dbReference type="SUPFAM" id="SSF54160">
    <property type="entry name" value="Chromo domain-like"/>
    <property type="match status" value="2"/>
</dbReference>
<evidence type="ECO:0000259" key="17">
    <source>
        <dbReference type="PROSITE" id="PS51194"/>
    </source>
</evidence>
<feature type="region of interest" description="Disordered" evidence="12">
    <location>
        <begin position="143"/>
        <end position="162"/>
    </location>
</feature>
<accession>A0AAV7JYD9</accession>
<dbReference type="FunFam" id="3.40.50.300:FF:000015">
    <property type="entry name" value="chromodomain-helicase-DNA-binding protein 9 isoform X1"/>
    <property type="match status" value="1"/>
</dbReference>
<dbReference type="SMART" id="SM01147">
    <property type="entry name" value="DUF1087"/>
    <property type="match status" value="1"/>
</dbReference>
<dbReference type="InterPro" id="IPR009462">
    <property type="entry name" value="CHD_II_SANT-like"/>
</dbReference>
<keyword evidence="7" id="KW-0862">Zinc</keyword>
<evidence type="ECO:0000313" key="19">
    <source>
        <dbReference type="Proteomes" id="UP001165289"/>
    </source>
</evidence>
<protein>
    <submittedName>
        <fullName evidence="18">Chromodomain helicase DNA binding protein 4 L homeolog</fullName>
    </submittedName>
</protein>
<dbReference type="InterPro" id="IPR000953">
    <property type="entry name" value="Chromo/chromo_shadow_dom"/>
</dbReference>
<dbReference type="PROSITE" id="PS51194">
    <property type="entry name" value="HELICASE_CTER"/>
    <property type="match status" value="1"/>
</dbReference>
<evidence type="ECO:0000259" key="16">
    <source>
        <dbReference type="PROSITE" id="PS51192"/>
    </source>
</evidence>
<comment type="caution">
    <text evidence="18">The sequence shown here is derived from an EMBL/GenBank/DDBJ whole genome shotgun (WGS) entry which is preliminary data.</text>
</comment>
<keyword evidence="11" id="KW-0175">Coiled coil</keyword>
<keyword evidence="9" id="KW-0539">Nucleus</keyword>
<dbReference type="Pfam" id="PF00271">
    <property type="entry name" value="Helicase_C"/>
    <property type="match status" value="1"/>
</dbReference>
<gene>
    <name evidence="18" type="ORF">LOD99_3844</name>
</gene>
<dbReference type="GO" id="GO:0042393">
    <property type="term" value="F:histone binding"/>
    <property type="evidence" value="ECO:0007669"/>
    <property type="project" value="TreeGrafter"/>
</dbReference>
<dbReference type="InterPro" id="IPR014001">
    <property type="entry name" value="Helicase_ATP-bd"/>
</dbReference>
<dbReference type="CDD" id="cd15532">
    <property type="entry name" value="PHD2_CHD_II"/>
    <property type="match status" value="1"/>
</dbReference>
<evidence type="ECO:0000259" key="14">
    <source>
        <dbReference type="PROSITE" id="PS50016"/>
    </source>
</evidence>
<feature type="domain" description="Helicase ATP-binding" evidence="16">
    <location>
        <begin position="579"/>
        <end position="764"/>
    </location>
</feature>
<dbReference type="GO" id="GO:0003682">
    <property type="term" value="F:chromatin binding"/>
    <property type="evidence" value="ECO:0007669"/>
    <property type="project" value="TreeGrafter"/>
</dbReference>
<keyword evidence="19" id="KW-1185">Reference proteome</keyword>
<evidence type="ECO:0000259" key="15">
    <source>
        <dbReference type="PROSITE" id="PS50157"/>
    </source>
</evidence>
<feature type="domain" description="PHD-type" evidence="14">
    <location>
        <begin position="315"/>
        <end position="362"/>
    </location>
</feature>
<dbReference type="Proteomes" id="UP001165289">
    <property type="component" value="Unassembled WGS sequence"/>
</dbReference>
<feature type="region of interest" description="Disordered" evidence="12">
    <location>
        <begin position="1174"/>
        <end position="1220"/>
    </location>
</feature>
<feature type="compositionally biased region" description="Polar residues" evidence="12">
    <location>
        <begin position="1438"/>
        <end position="1452"/>
    </location>
</feature>
<dbReference type="Pfam" id="PF00176">
    <property type="entry name" value="SNF2-rel_dom"/>
    <property type="match status" value="1"/>
</dbReference>
<dbReference type="PANTHER" id="PTHR45623:SF17">
    <property type="entry name" value="CHROMODOMAIN-HELICASE-DNA-BINDING PROTEIN 3-RELATED"/>
    <property type="match status" value="1"/>
</dbReference>
<feature type="domain" description="Helicase C-terminal" evidence="17">
    <location>
        <begin position="896"/>
        <end position="1059"/>
    </location>
</feature>
<dbReference type="PANTHER" id="PTHR45623">
    <property type="entry name" value="CHROMODOMAIN-HELICASE-DNA-BINDING PROTEIN 3-RELATED-RELATED"/>
    <property type="match status" value="1"/>
</dbReference>
<dbReference type="InterPro" id="IPR038718">
    <property type="entry name" value="SNF2-like_sf"/>
</dbReference>
<dbReference type="InterPro" id="IPR013087">
    <property type="entry name" value="Znf_C2H2_type"/>
</dbReference>
<dbReference type="InterPro" id="IPR049730">
    <property type="entry name" value="SNF2/RAD54-like_C"/>
</dbReference>
<dbReference type="GO" id="GO:0000785">
    <property type="term" value="C:chromatin"/>
    <property type="evidence" value="ECO:0007669"/>
    <property type="project" value="TreeGrafter"/>
</dbReference>
<dbReference type="InterPro" id="IPR009463">
    <property type="entry name" value="DUF1087"/>
</dbReference>
<evidence type="ECO:0000256" key="1">
    <source>
        <dbReference type="ARBA" id="ARBA00004123"/>
    </source>
</evidence>
<dbReference type="GO" id="GO:0005524">
    <property type="term" value="F:ATP binding"/>
    <property type="evidence" value="ECO:0007669"/>
    <property type="project" value="UniProtKB-KW"/>
</dbReference>
<dbReference type="InterPro" id="IPR000330">
    <property type="entry name" value="SNF2_N"/>
</dbReference>
<feature type="region of interest" description="Disordered" evidence="12">
    <location>
        <begin position="1"/>
        <end position="32"/>
    </location>
</feature>
<comment type="subcellular location">
    <subcellularLocation>
        <location evidence="1">Nucleus</location>
    </subcellularLocation>
</comment>
<proteinExistence type="predicted"/>
<evidence type="ECO:0000313" key="18">
    <source>
        <dbReference type="EMBL" id="KAI6653320.1"/>
    </source>
</evidence>
<dbReference type="PROSITE" id="PS01359">
    <property type="entry name" value="ZF_PHD_1"/>
    <property type="match status" value="1"/>
</dbReference>
<feature type="domain" description="Chromo" evidence="13">
    <location>
        <begin position="477"/>
        <end position="538"/>
    </location>
</feature>
<keyword evidence="4" id="KW-0547">Nucleotide-binding</keyword>
<dbReference type="SMART" id="SM00487">
    <property type="entry name" value="DEXDc"/>
    <property type="match status" value="1"/>
</dbReference>
<dbReference type="PROSITE" id="PS00028">
    <property type="entry name" value="ZINC_FINGER_C2H2_1"/>
    <property type="match status" value="1"/>
</dbReference>
<keyword evidence="6" id="KW-0378">Hydrolase</keyword>
<dbReference type="GO" id="GO:0008270">
    <property type="term" value="F:zinc ion binding"/>
    <property type="evidence" value="ECO:0007669"/>
    <property type="project" value="UniProtKB-KW"/>
</dbReference>
<evidence type="ECO:0000256" key="11">
    <source>
        <dbReference type="SAM" id="Coils"/>
    </source>
</evidence>
<dbReference type="SMART" id="SM01146">
    <property type="entry name" value="DUF1086"/>
    <property type="match status" value="1"/>
</dbReference>
<dbReference type="EMBL" id="JAKMXF010000288">
    <property type="protein sequence ID" value="KAI6653320.1"/>
    <property type="molecule type" value="Genomic_DNA"/>
</dbReference>